<name>A0AAE0KVG3_9CHLO</name>
<dbReference type="EMBL" id="LGRX02016519">
    <property type="protein sequence ID" value="KAK3261994.1"/>
    <property type="molecule type" value="Genomic_DNA"/>
</dbReference>
<comment type="caution">
    <text evidence="1">The sequence shown here is derived from an EMBL/GenBank/DDBJ whole genome shotgun (WGS) entry which is preliminary data.</text>
</comment>
<sequence length="78" mass="8715">MERIKLTAEGVKGLGFEEGPEGKITKYLAALGVRGSNINEQHMLLTASFLIEDDTLYQAWEHQVPNYRIRASGRVPAQ</sequence>
<dbReference type="AlphaFoldDB" id="A0AAE0KVG3"/>
<evidence type="ECO:0000313" key="1">
    <source>
        <dbReference type="EMBL" id="KAK3261994.1"/>
    </source>
</evidence>
<organism evidence="1 2">
    <name type="scientific">Cymbomonas tetramitiformis</name>
    <dbReference type="NCBI Taxonomy" id="36881"/>
    <lineage>
        <taxon>Eukaryota</taxon>
        <taxon>Viridiplantae</taxon>
        <taxon>Chlorophyta</taxon>
        <taxon>Pyramimonadophyceae</taxon>
        <taxon>Pyramimonadales</taxon>
        <taxon>Pyramimonadaceae</taxon>
        <taxon>Cymbomonas</taxon>
    </lineage>
</organism>
<keyword evidence="2" id="KW-1185">Reference proteome</keyword>
<protein>
    <submittedName>
        <fullName evidence="1">Uncharacterized protein</fullName>
    </submittedName>
</protein>
<feature type="non-terminal residue" evidence="1">
    <location>
        <position position="78"/>
    </location>
</feature>
<reference evidence="1 2" key="1">
    <citation type="journal article" date="2015" name="Genome Biol. Evol.">
        <title>Comparative Genomics of a Bacterivorous Green Alga Reveals Evolutionary Causalities and Consequences of Phago-Mixotrophic Mode of Nutrition.</title>
        <authorList>
            <person name="Burns J.A."/>
            <person name="Paasch A."/>
            <person name="Narechania A."/>
            <person name="Kim E."/>
        </authorList>
    </citation>
    <scope>NUCLEOTIDE SEQUENCE [LARGE SCALE GENOMIC DNA]</scope>
    <source>
        <strain evidence="1 2">PLY_AMNH</strain>
    </source>
</reference>
<dbReference type="Proteomes" id="UP001190700">
    <property type="component" value="Unassembled WGS sequence"/>
</dbReference>
<proteinExistence type="predicted"/>
<evidence type="ECO:0000313" key="2">
    <source>
        <dbReference type="Proteomes" id="UP001190700"/>
    </source>
</evidence>
<gene>
    <name evidence="1" type="ORF">CYMTET_29130</name>
</gene>
<accession>A0AAE0KVG3</accession>